<keyword evidence="8 10" id="KW-1133">Transmembrane helix</keyword>
<comment type="similarity">
    <text evidence="10">Belongs to the adenylate cyclase family. DacA/CdaA subfamily.</text>
</comment>
<feature type="region of interest" description="Disordered" evidence="11">
    <location>
        <begin position="270"/>
        <end position="293"/>
    </location>
</feature>
<dbReference type="Gene3D" id="3.40.1700.10">
    <property type="entry name" value="DNA integrity scanning protein, DisA, N-terminal domain"/>
    <property type="match status" value="1"/>
</dbReference>
<keyword evidence="9 10" id="KW-0472">Membrane</keyword>
<keyword evidence="5 10" id="KW-0548">Nucleotidyltransferase</keyword>
<feature type="domain" description="DAC" evidence="12">
    <location>
        <begin position="91"/>
        <end position="257"/>
    </location>
</feature>
<dbReference type="RefSeq" id="WP_074649166.1">
    <property type="nucleotide sequence ID" value="NZ_FOIL01000013.1"/>
</dbReference>
<dbReference type="Proteomes" id="UP000199820">
    <property type="component" value="Unassembled WGS sequence"/>
</dbReference>
<dbReference type="GO" id="GO:0006171">
    <property type="term" value="P:cAMP biosynthetic process"/>
    <property type="evidence" value="ECO:0007669"/>
    <property type="project" value="InterPro"/>
</dbReference>
<evidence type="ECO:0000256" key="9">
    <source>
        <dbReference type="ARBA" id="ARBA00023136"/>
    </source>
</evidence>
<organism evidence="13 14">
    <name type="scientific">[Clostridium] aminophilum</name>
    <dbReference type="NCBI Taxonomy" id="1526"/>
    <lineage>
        <taxon>Bacteria</taxon>
        <taxon>Bacillati</taxon>
        <taxon>Bacillota</taxon>
        <taxon>Clostridia</taxon>
        <taxon>Lachnospirales</taxon>
        <taxon>Lachnospiraceae</taxon>
    </lineage>
</organism>
<evidence type="ECO:0000256" key="4">
    <source>
        <dbReference type="ARBA" id="ARBA00022692"/>
    </source>
</evidence>
<keyword evidence="7 10" id="KW-0067">ATP-binding</keyword>
<dbReference type="PIRSF" id="PIRSF004793">
    <property type="entry name" value="UCP004793"/>
    <property type="match status" value="1"/>
</dbReference>
<dbReference type="SUPFAM" id="SSF143597">
    <property type="entry name" value="YojJ-like"/>
    <property type="match status" value="1"/>
</dbReference>
<dbReference type="InterPro" id="IPR014046">
    <property type="entry name" value="C-di-AMP_synthase"/>
</dbReference>
<reference evidence="13 14" key="1">
    <citation type="submission" date="2016-10" db="EMBL/GenBank/DDBJ databases">
        <authorList>
            <person name="de Groot N.N."/>
        </authorList>
    </citation>
    <scope>NUCLEOTIDE SEQUENCE [LARGE SCALE GENOMIC DNA]</scope>
    <source>
        <strain evidence="13 14">KH1P1</strain>
    </source>
</reference>
<dbReference type="InterPro" id="IPR036888">
    <property type="entry name" value="DNA_integrity_DisA_N_sf"/>
</dbReference>
<evidence type="ECO:0000259" key="12">
    <source>
        <dbReference type="PROSITE" id="PS51794"/>
    </source>
</evidence>
<dbReference type="AlphaFoldDB" id="A0A1I0DP19"/>
<dbReference type="STRING" id="1526.SAMN02910262_01690"/>
<dbReference type="eggNOG" id="COG1624">
    <property type="taxonomic scope" value="Bacteria"/>
</dbReference>
<dbReference type="InterPro" id="IPR034701">
    <property type="entry name" value="CdaA"/>
</dbReference>
<dbReference type="EC" id="2.7.7.85" evidence="10"/>
<keyword evidence="4 10" id="KW-0812">Transmembrane</keyword>
<protein>
    <recommendedName>
        <fullName evidence="10">Diadenylate cyclase</fullName>
        <shortName evidence="10">DAC</shortName>
        <ecNumber evidence="10">2.7.7.85</ecNumber>
    </recommendedName>
    <alternativeName>
        <fullName evidence="10">Cyclic-di-AMP synthase</fullName>
        <shortName evidence="10">c-di-AMP synthase</shortName>
    </alternativeName>
</protein>
<evidence type="ECO:0000256" key="3">
    <source>
        <dbReference type="ARBA" id="ARBA00022679"/>
    </source>
</evidence>
<accession>A0A1I0DP19</accession>
<gene>
    <name evidence="10" type="primary">dacA</name>
    <name evidence="13" type="ORF">SAMN04487771_101341</name>
</gene>
<feature type="transmembrane region" description="Helical" evidence="10">
    <location>
        <begin position="71"/>
        <end position="90"/>
    </location>
</feature>
<dbReference type="GO" id="GO:0004016">
    <property type="term" value="F:adenylate cyclase activity"/>
    <property type="evidence" value="ECO:0007669"/>
    <property type="project" value="UniProtKB-UniRule"/>
</dbReference>
<dbReference type="PANTHER" id="PTHR34185:SF1">
    <property type="entry name" value="DIADENYLATE CYCLASE"/>
    <property type="match status" value="1"/>
</dbReference>
<dbReference type="EMBL" id="FOIL01000013">
    <property type="protein sequence ID" value="SET33961.1"/>
    <property type="molecule type" value="Genomic_DNA"/>
</dbReference>
<dbReference type="InterPro" id="IPR050338">
    <property type="entry name" value="DisA"/>
</dbReference>
<evidence type="ECO:0000256" key="8">
    <source>
        <dbReference type="ARBA" id="ARBA00022989"/>
    </source>
</evidence>
<evidence type="ECO:0000256" key="2">
    <source>
        <dbReference type="ARBA" id="ARBA00022475"/>
    </source>
</evidence>
<name>A0A1I0DP19_9FIRM</name>
<sequence length="293" mass="32880">MGTSFFSELYSWISFVPRIGFKNIVEILIITFLIYKIIIWIRDTRASVLLKGIGFIFAFFVFAAVLELDTILWLMEKFSVIAVTAVLIIFQQELRRALEQLGSQKMFGSLFQSVEEAQKEEFSEQTVGELVRACFEMSRVKTGALMVLERESPLSEIRRTGIDIEGLVSSQLLINIFEHNTPLHDGAVVIRGNRVAAATCYLPLSENNDISKAYGTRHRAAIGISENTDSVTLVVSEETGQVSVAIGGALQEASTQEQLRDILETQMLRGEPTGNRHFGSLWKRRKHEGNDSE</sequence>
<evidence type="ECO:0000256" key="10">
    <source>
        <dbReference type="HAMAP-Rule" id="MF_01499"/>
    </source>
</evidence>
<dbReference type="GO" id="GO:0005524">
    <property type="term" value="F:ATP binding"/>
    <property type="evidence" value="ECO:0007669"/>
    <property type="project" value="UniProtKB-UniRule"/>
</dbReference>
<evidence type="ECO:0000256" key="6">
    <source>
        <dbReference type="ARBA" id="ARBA00022741"/>
    </source>
</evidence>
<evidence type="ECO:0000256" key="1">
    <source>
        <dbReference type="ARBA" id="ARBA00000877"/>
    </source>
</evidence>
<comment type="catalytic activity">
    <reaction evidence="1 10">
        <text>2 ATP = 3',3'-c-di-AMP + 2 diphosphate</text>
        <dbReference type="Rhea" id="RHEA:35655"/>
        <dbReference type="ChEBI" id="CHEBI:30616"/>
        <dbReference type="ChEBI" id="CHEBI:33019"/>
        <dbReference type="ChEBI" id="CHEBI:71500"/>
        <dbReference type="EC" id="2.7.7.85"/>
    </reaction>
</comment>
<keyword evidence="6 10" id="KW-0547">Nucleotide-binding</keyword>
<proteinExistence type="inferred from homology"/>
<dbReference type="InterPro" id="IPR045585">
    <property type="entry name" value="CdaA_N"/>
</dbReference>
<dbReference type="Pfam" id="PF02457">
    <property type="entry name" value="DAC"/>
    <property type="match status" value="1"/>
</dbReference>
<comment type="caution">
    <text evidence="10">Lacks conserved residue(s) required for the propagation of feature annotation.</text>
</comment>
<keyword evidence="2 10" id="KW-1003">Cell membrane</keyword>
<comment type="subunit">
    <text evidence="10">Probably a homodimer.</text>
</comment>
<comment type="function">
    <text evidence="10">Catalyzes the condensation of 2 ATP molecules into cyclic di-AMP (c-di-AMP), a second messenger used to regulate differing processes in different bacteria.</text>
</comment>
<dbReference type="Pfam" id="PF19293">
    <property type="entry name" value="CdaA_N"/>
    <property type="match status" value="1"/>
</dbReference>
<dbReference type="PANTHER" id="PTHR34185">
    <property type="entry name" value="DIADENYLATE CYCLASE"/>
    <property type="match status" value="1"/>
</dbReference>
<keyword evidence="3 10" id="KW-0808">Transferase</keyword>
<dbReference type="PROSITE" id="PS51794">
    <property type="entry name" value="DAC"/>
    <property type="match status" value="1"/>
</dbReference>
<evidence type="ECO:0000256" key="5">
    <source>
        <dbReference type="ARBA" id="ARBA00022695"/>
    </source>
</evidence>
<dbReference type="GO" id="GO:0106408">
    <property type="term" value="F:diadenylate cyclase activity"/>
    <property type="evidence" value="ECO:0007669"/>
    <property type="project" value="UniProtKB-EC"/>
</dbReference>
<evidence type="ECO:0000313" key="14">
    <source>
        <dbReference type="Proteomes" id="UP000199820"/>
    </source>
</evidence>
<keyword evidence="14" id="KW-1185">Reference proteome</keyword>
<dbReference type="InterPro" id="IPR003390">
    <property type="entry name" value="DNA_integrity_scan_DisA_N"/>
</dbReference>
<evidence type="ECO:0000256" key="11">
    <source>
        <dbReference type="SAM" id="MobiDB-lite"/>
    </source>
</evidence>
<feature type="transmembrane region" description="Helical" evidence="10">
    <location>
        <begin position="48"/>
        <end position="65"/>
    </location>
</feature>
<feature type="transmembrane region" description="Helical" evidence="10">
    <location>
        <begin position="20"/>
        <end position="41"/>
    </location>
</feature>
<dbReference type="HAMAP" id="MF_01499">
    <property type="entry name" value="DacA"/>
    <property type="match status" value="1"/>
</dbReference>
<evidence type="ECO:0000313" key="13">
    <source>
        <dbReference type="EMBL" id="SET33961.1"/>
    </source>
</evidence>
<dbReference type="NCBIfam" id="TIGR00159">
    <property type="entry name" value="diadenylate cyclase CdaA"/>
    <property type="match status" value="1"/>
</dbReference>
<dbReference type="FunFam" id="3.40.1700.10:FF:000002">
    <property type="entry name" value="Diadenylate cyclase"/>
    <property type="match status" value="1"/>
</dbReference>
<evidence type="ECO:0000256" key="7">
    <source>
        <dbReference type="ARBA" id="ARBA00022840"/>
    </source>
</evidence>